<dbReference type="AlphaFoldDB" id="A0A2A6FRA2"/>
<name>A0A2A6FRA2_9MICO</name>
<dbReference type="EMBL" id="NAEP01000044">
    <property type="protein sequence ID" value="PDQ34943.1"/>
    <property type="molecule type" value="Genomic_DNA"/>
</dbReference>
<proteinExistence type="predicted"/>
<evidence type="ECO:0008006" key="3">
    <source>
        <dbReference type="Google" id="ProtNLM"/>
    </source>
</evidence>
<accession>A0A2A6FRA2</accession>
<organism evidence="1 2">
    <name type="scientific">Candidatus Lumbricidiphila eiseniae</name>
    <dbReference type="NCBI Taxonomy" id="1969409"/>
    <lineage>
        <taxon>Bacteria</taxon>
        <taxon>Bacillati</taxon>
        <taxon>Actinomycetota</taxon>
        <taxon>Actinomycetes</taxon>
        <taxon>Micrococcales</taxon>
        <taxon>Microbacteriaceae</taxon>
        <taxon>Candidatus Lumbricidiphila</taxon>
    </lineage>
</organism>
<comment type="caution">
    <text evidence="1">The sequence shown here is derived from an EMBL/GenBank/DDBJ whole genome shotgun (WGS) entry which is preliminary data.</text>
</comment>
<dbReference type="Proteomes" id="UP000219994">
    <property type="component" value="Unassembled WGS sequence"/>
</dbReference>
<gene>
    <name evidence="1" type="ORF">B5766_09255</name>
</gene>
<dbReference type="NCBIfam" id="TIGR03696">
    <property type="entry name" value="Rhs_assc_core"/>
    <property type="match status" value="1"/>
</dbReference>
<protein>
    <recommendedName>
        <fullName evidence="3">RHS repeat-associated core domain-containing protein</fullName>
    </recommendedName>
</protein>
<dbReference type="InterPro" id="IPR022385">
    <property type="entry name" value="Rhs_assc_core"/>
</dbReference>
<reference evidence="2" key="1">
    <citation type="submission" date="2017-03" db="EMBL/GenBank/DDBJ databases">
        <authorList>
            <person name="Lund M.B."/>
        </authorList>
    </citation>
    <scope>NUCLEOTIDE SEQUENCE [LARGE SCALE GENOMIC DNA]</scope>
</reference>
<evidence type="ECO:0000313" key="1">
    <source>
        <dbReference type="EMBL" id="PDQ34943.1"/>
    </source>
</evidence>
<evidence type="ECO:0000313" key="2">
    <source>
        <dbReference type="Proteomes" id="UP000219994"/>
    </source>
</evidence>
<dbReference type="Gene3D" id="2.180.10.10">
    <property type="entry name" value="RHS repeat-associated core"/>
    <property type="match status" value="1"/>
</dbReference>
<sequence length="261" mass="28429">MHGDITLTANQTGTRSPITLYDPYGQPLDPTTLTTGTLTADDAGPNTLPGEADYGWLGQHQKLTEHAGTIHTIEMGARQYVPILGRFLQPDPVEGGVTNNYDYPTDPINKYDLTGHFEINWDLVTDIALTATMFIPGAGIAAAGARIAINVGRILRRAKDVETAMQSLTYTAGKISTHIAGRIWIRRPIPRNNISNNTKKIVWEGAGGRLFRYGPGNKVKTGEFKDKLLQANLHPRRGAQAPPGSPTNPNASLHINLKGWF</sequence>